<name>A0A1Y2FDF2_PROLT</name>
<keyword evidence="7" id="KW-0732">Signal</keyword>
<dbReference type="Proteomes" id="UP000193685">
    <property type="component" value="Unassembled WGS sequence"/>
</dbReference>
<dbReference type="EMBL" id="MCFI01000010">
    <property type="protein sequence ID" value="ORY81949.1"/>
    <property type="molecule type" value="Genomic_DNA"/>
</dbReference>
<dbReference type="AlphaFoldDB" id="A0A1Y2FDF2"/>
<evidence type="ECO:0000256" key="7">
    <source>
        <dbReference type="SAM" id="SignalP"/>
    </source>
</evidence>
<comment type="similarity">
    <text evidence="2">Belongs to the cornichon family.</text>
</comment>
<evidence type="ECO:0000256" key="3">
    <source>
        <dbReference type="ARBA" id="ARBA00022692"/>
    </source>
</evidence>
<dbReference type="OMA" id="FAVFHVI"/>
<comment type="caution">
    <text evidence="8">The sequence shown here is derived from an EMBL/GenBank/DDBJ whole genome shotgun (WGS) entry which is preliminary data.</text>
</comment>
<comment type="subcellular location">
    <subcellularLocation>
        <location evidence="1">Membrane</location>
        <topology evidence="1">Multi-pass membrane protein</topology>
    </subcellularLocation>
</comment>
<feature type="signal peptide" evidence="7">
    <location>
        <begin position="1"/>
        <end position="20"/>
    </location>
</feature>
<keyword evidence="3 6" id="KW-0812">Transmembrane</keyword>
<evidence type="ECO:0000256" key="5">
    <source>
        <dbReference type="ARBA" id="ARBA00023136"/>
    </source>
</evidence>
<evidence type="ECO:0000256" key="6">
    <source>
        <dbReference type="SAM" id="Phobius"/>
    </source>
</evidence>
<sequence>MGVWTFVLALLLDLVLLAHAVYETVLLSDVSADFLNPVDAVNKINPYVLPSMAIQGFLTFLMLVTGNWWSFLFNLPLAVWNGSKVLSKDYALDATEIFRTLNRNQMQCYIRLASYMLFFFW</sequence>
<feature type="transmembrane region" description="Helical" evidence="6">
    <location>
        <begin position="44"/>
        <end position="64"/>
    </location>
</feature>
<accession>A0A1Y2FDF2</accession>
<dbReference type="GO" id="GO:0016192">
    <property type="term" value="P:vesicle-mediated transport"/>
    <property type="evidence" value="ECO:0007669"/>
    <property type="project" value="InterPro"/>
</dbReference>
<dbReference type="GO" id="GO:0016020">
    <property type="term" value="C:membrane"/>
    <property type="evidence" value="ECO:0007669"/>
    <property type="project" value="UniProtKB-SubCell"/>
</dbReference>
<evidence type="ECO:0000313" key="9">
    <source>
        <dbReference type="Proteomes" id="UP000193685"/>
    </source>
</evidence>
<evidence type="ECO:0000313" key="8">
    <source>
        <dbReference type="EMBL" id="ORY81949.1"/>
    </source>
</evidence>
<reference evidence="8 9" key="1">
    <citation type="submission" date="2016-07" db="EMBL/GenBank/DDBJ databases">
        <title>Pervasive Adenine N6-methylation of Active Genes in Fungi.</title>
        <authorList>
            <consortium name="DOE Joint Genome Institute"/>
            <person name="Mondo S.J."/>
            <person name="Dannebaum R.O."/>
            <person name="Kuo R.C."/>
            <person name="Labutti K."/>
            <person name="Haridas S."/>
            <person name="Kuo A."/>
            <person name="Salamov A."/>
            <person name="Ahrendt S.R."/>
            <person name="Lipzen A."/>
            <person name="Sullivan W."/>
            <person name="Andreopoulos W.B."/>
            <person name="Clum A."/>
            <person name="Lindquist E."/>
            <person name="Daum C."/>
            <person name="Ramamoorthy G.K."/>
            <person name="Gryganskyi A."/>
            <person name="Culley D."/>
            <person name="Magnuson J.K."/>
            <person name="James T.Y."/>
            <person name="O'Malley M.A."/>
            <person name="Stajich J.E."/>
            <person name="Spatafora J.W."/>
            <person name="Visel A."/>
            <person name="Grigoriev I.V."/>
        </authorList>
    </citation>
    <scope>NUCLEOTIDE SEQUENCE [LARGE SCALE GENOMIC DNA]</scope>
    <source>
        <strain evidence="8 9">12-1054</strain>
    </source>
</reference>
<keyword evidence="9" id="KW-1185">Reference proteome</keyword>
<dbReference type="SMART" id="SM01398">
    <property type="entry name" value="Cornichon"/>
    <property type="match status" value="1"/>
</dbReference>
<feature type="chain" id="PRO_5012756571" evidence="7">
    <location>
        <begin position="21"/>
        <end position="121"/>
    </location>
</feature>
<dbReference type="STRING" id="56484.A0A1Y2FDF2"/>
<keyword evidence="4 6" id="KW-1133">Transmembrane helix</keyword>
<dbReference type="OrthoDB" id="434393at2759"/>
<dbReference type="GeneID" id="63784388"/>
<evidence type="ECO:0000256" key="2">
    <source>
        <dbReference type="ARBA" id="ARBA00010095"/>
    </source>
</evidence>
<protein>
    <submittedName>
        <fullName evidence="8">ER-derived vesicles protein ERV14</fullName>
    </submittedName>
</protein>
<keyword evidence="5 6" id="KW-0472">Membrane</keyword>
<organism evidence="8 9">
    <name type="scientific">Protomyces lactucae-debilis</name>
    <dbReference type="NCBI Taxonomy" id="2754530"/>
    <lineage>
        <taxon>Eukaryota</taxon>
        <taxon>Fungi</taxon>
        <taxon>Dikarya</taxon>
        <taxon>Ascomycota</taxon>
        <taxon>Taphrinomycotina</taxon>
        <taxon>Taphrinomycetes</taxon>
        <taxon>Taphrinales</taxon>
        <taxon>Protomycetaceae</taxon>
        <taxon>Protomyces</taxon>
    </lineage>
</organism>
<dbReference type="RefSeq" id="XP_040725083.1">
    <property type="nucleotide sequence ID" value="XM_040867789.1"/>
</dbReference>
<gene>
    <name evidence="8" type="ORF">BCR37DRAFT_347722</name>
</gene>
<dbReference type="InterPro" id="IPR003377">
    <property type="entry name" value="Cornichon"/>
</dbReference>
<proteinExistence type="inferred from homology"/>
<evidence type="ECO:0000256" key="1">
    <source>
        <dbReference type="ARBA" id="ARBA00004141"/>
    </source>
</evidence>
<dbReference type="PANTHER" id="PTHR12290">
    <property type="entry name" value="CORNICHON-RELATED"/>
    <property type="match status" value="1"/>
</dbReference>
<evidence type="ECO:0000256" key="4">
    <source>
        <dbReference type="ARBA" id="ARBA00022989"/>
    </source>
</evidence>
<dbReference type="Pfam" id="PF03311">
    <property type="entry name" value="Cornichon"/>
    <property type="match status" value="1"/>
</dbReference>